<reference evidence="3 4" key="1">
    <citation type="submission" date="2024-04" db="EMBL/GenBank/DDBJ databases">
        <title>Tritrichomonas musculus Genome.</title>
        <authorList>
            <person name="Alves-Ferreira E."/>
            <person name="Grigg M."/>
            <person name="Lorenzi H."/>
            <person name="Galac M."/>
        </authorList>
    </citation>
    <scope>NUCLEOTIDE SEQUENCE [LARGE SCALE GENOMIC DNA]</scope>
    <source>
        <strain evidence="3 4">EAF2021</strain>
    </source>
</reference>
<dbReference type="Proteomes" id="UP001470230">
    <property type="component" value="Unassembled WGS sequence"/>
</dbReference>
<dbReference type="EMBL" id="JAPFFF010000067">
    <property type="protein sequence ID" value="KAK8836214.1"/>
    <property type="molecule type" value="Genomic_DNA"/>
</dbReference>
<keyword evidence="4" id="KW-1185">Reference proteome</keyword>
<dbReference type="InterPro" id="IPR002110">
    <property type="entry name" value="Ankyrin_rpt"/>
</dbReference>
<dbReference type="PANTHER" id="PTHR24198:SF165">
    <property type="entry name" value="ANKYRIN REPEAT-CONTAINING PROTEIN-RELATED"/>
    <property type="match status" value="1"/>
</dbReference>
<dbReference type="SUPFAM" id="SSF48403">
    <property type="entry name" value="Ankyrin repeat"/>
    <property type="match status" value="2"/>
</dbReference>
<name>A0ABR2GQM2_9EUKA</name>
<accession>A0ABR2GQM2</accession>
<evidence type="ECO:0000256" key="1">
    <source>
        <dbReference type="ARBA" id="ARBA00022737"/>
    </source>
</evidence>
<dbReference type="InterPro" id="IPR036770">
    <property type="entry name" value="Ankyrin_rpt-contain_sf"/>
</dbReference>
<evidence type="ECO:0000313" key="3">
    <source>
        <dbReference type="EMBL" id="KAK8836214.1"/>
    </source>
</evidence>
<dbReference type="Pfam" id="PF00023">
    <property type="entry name" value="Ank"/>
    <property type="match status" value="1"/>
</dbReference>
<proteinExistence type="predicted"/>
<dbReference type="Pfam" id="PF12796">
    <property type="entry name" value="Ank_2"/>
    <property type="match status" value="2"/>
</dbReference>
<gene>
    <name evidence="3" type="ORF">M9Y10_039846</name>
</gene>
<protein>
    <recommendedName>
        <fullName evidence="5">DUF3447 domain-containing protein</fullName>
    </recommendedName>
</protein>
<keyword evidence="2" id="KW-0040">ANK repeat</keyword>
<keyword evidence="1" id="KW-0677">Repeat</keyword>
<sequence>MEVQQYLSEKKKMQDVFLGYIDDNKNVEEHFQNLLKICNDQNIKNDINEFRLFMHFINNIANNHFRAKDFFFKIEKILLTFKDCFQKNLSSDDIYLIFEGNKRIILFLLENKFIDLNSIKNVNDIDKQYFSSEINKLNSIEEVQNDPNFDENRKKGENLSPLANLIRNSSISDFIKYIKKNKISLKATIETSIYETNPFLIDKTPTLIEYSAFFGSIQVFTYLFKNKIELTPSLWLYAVHGRNPEIFKILEDEKVVPEDETYEKCLIEALQCHHNDVIHHIKSNFLSKENQIHIDELLETESIDCYNFSFFPDDNLFNKNNFYKFCKYDYYFFADQYLANHQIDINFETCDNRNGNSYINTSLIGAIENKSINIVKLLLKQPGIDVNHQSITFFQENSAIESLNPLDLAVINGSSEIVQLLLDNENIDVNSILTEREIIENKIHVREYSILRDAIAFGDIVILNLILNHPDINVNIKIKEKIYEIGDQTNMISSCNKSILEYAIDCKNYDMVKVLLKHPKIDINMIFSNENKKEETFLIKAIKKHNHELIKILLEHPEIDVNKSINNKLKDGVRQETPLTTAISLKKKDDEIISLLLNHKNIDVNMPTTNQFGSTRYEETPLSIAIDEKNKEIIVLLLTHPNIDVNCKYVFKEHGDYYYENCELFNALEAKMDDIVLLMLDHPKIDVNVRDYYKKYDGTSIEQIPFLHKAIKYGNIEIIKKILEKPNVDVNIKSFTQNIKNNVIKQKEKPALFEAIKSNNINIVHLFLSKEEIDINFKSIVKVFQQNDFFVEEKSPLQLAIKISNHEIIRFLILLLRKSGKLKDDLKEIMKGTDDNKIKAIIYENINKQS</sequence>
<comment type="caution">
    <text evidence="3">The sequence shown here is derived from an EMBL/GenBank/DDBJ whole genome shotgun (WGS) entry which is preliminary data.</text>
</comment>
<dbReference type="SMART" id="SM00248">
    <property type="entry name" value="ANK"/>
    <property type="match status" value="11"/>
</dbReference>
<evidence type="ECO:0000256" key="2">
    <source>
        <dbReference type="ARBA" id="ARBA00023043"/>
    </source>
</evidence>
<dbReference type="Gene3D" id="1.25.40.20">
    <property type="entry name" value="Ankyrin repeat-containing domain"/>
    <property type="match status" value="4"/>
</dbReference>
<organism evidence="3 4">
    <name type="scientific">Tritrichomonas musculus</name>
    <dbReference type="NCBI Taxonomy" id="1915356"/>
    <lineage>
        <taxon>Eukaryota</taxon>
        <taxon>Metamonada</taxon>
        <taxon>Parabasalia</taxon>
        <taxon>Tritrichomonadida</taxon>
        <taxon>Tritrichomonadidae</taxon>
        <taxon>Tritrichomonas</taxon>
    </lineage>
</organism>
<dbReference type="Pfam" id="PF13606">
    <property type="entry name" value="Ank_3"/>
    <property type="match status" value="1"/>
</dbReference>
<evidence type="ECO:0000313" key="4">
    <source>
        <dbReference type="Proteomes" id="UP001470230"/>
    </source>
</evidence>
<evidence type="ECO:0008006" key="5">
    <source>
        <dbReference type="Google" id="ProtNLM"/>
    </source>
</evidence>
<dbReference type="PANTHER" id="PTHR24198">
    <property type="entry name" value="ANKYRIN REPEAT AND PROTEIN KINASE DOMAIN-CONTAINING PROTEIN"/>
    <property type="match status" value="1"/>
</dbReference>